<dbReference type="Gene3D" id="3.90.228.10">
    <property type="match status" value="1"/>
</dbReference>
<dbReference type="PANTHER" id="PTHR31681:SF3">
    <property type="entry name" value="OS04G0690100 PROTEIN"/>
    <property type="match status" value="1"/>
</dbReference>
<dbReference type="Proteomes" id="UP000053477">
    <property type="component" value="Unassembled WGS sequence"/>
</dbReference>
<dbReference type="SUPFAM" id="SSF56399">
    <property type="entry name" value="ADP-ribosylation"/>
    <property type="match status" value="1"/>
</dbReference>
<sequence>MTAPLTLPTPPQLIFSNVPSLLFPSLPQPTATNLCEHCKAKPKHVDGIVVHKYCCKTCALNASIVNANQAANSNASSQSSSSSLCTVCNLKPRHVDASTGKVHIYCGKRCASKAHHSTGSGSHPAGSICAIPGCNKAVFKDSNGTPTKFCSKTHKKVASEACLMCRKAAKQSNNFCSRQCTANAQALSPAILEVPEEHVVFKSVSEQFKSSWRHPNKKCPEVKHVYKIISTKASVDQYEAYRDAVEARGNFAKHGRSAGNENRRWHGTRRECTLGEKGSTQFCGSSSCSLCNIVKTSFDLAFFGKKTSWGRFGAGIYTSSTSSKADDYSNNVNQSSLKAVLLNKVIVGKGAKLTHDDPNRSGPPAGHDSVLGEKGGNLNYDELVVYTNDAIRPSYLVMFDN</sequence>
<proteinExistence type="predicted"/>
<feature type="region of interest" description="Disordered" evidence="1">
    <location>
        <begin position="352"/>
        <end position="372"/>
    </location>
</feature>
<gene>
    <name evidence="3" type="ORF">SCHPADRAFT_938836</name>
</gene>
<dbReference type="OrthoDB" id="9514740at2759"/>
<dbReference type="Pfam" id="PF00644">
    <property type="entry name" value="PARP"/>
    <property type="match status" value="1"/>
</dbReference>
<feature type="domain" description="PARP catalytic" evidence="2">
    <location>
        <begin position="278"/>
        <end position="373"/>
    </location>
</feature>
<dbReference type="GO" id="GO:0003950">
    <property type="term" value="F:NAD+ poly-ADP-ribosyltransferase activity"/>
    <property type="evidence" value="ECO:0007669"/>
    <property type="project" value="InterPro"/>
</dbReference>
<evidence type="ECO:0000313" key="3">
    <source>
        <dbReference type="EMBL" id="KLO15229.1"/>
    </source>
</evidence>
<dbReference type="AlphaFoldDB" id="A0A0H2RTQ1"/>
<name>A0A0H2RTQ1_9AGAM</name>
<evidence type="ECO:0000313" key="4">
    <source>
        <dbReference type="Proteomes" id="UP000053477"/>
    </source>
</evidence>
<dbReference type="InterPro" id="IPR012317">
    <property type="entry name" value="Poly(ADP-ribose)pol_cat_dom"/>
</dbReference>
<reference evidence="3 4" key="1">
    <citation type="submission" date="2015-04" db="EMBL/GenBank/DDBJ databases">
        <title>Complete genome sequence of Schizopora paradoxa KUC8140, a cosmopolitan wood degrader in East Asia.</title>
        <authorList>
            <consortium name="DOE Joint Genome Institute"/>
            <person name="Min B."/>
            <person name="Park H."/>
            <person name="Jang Y."/>
            <person name="Kim J.-J."/>
            <person name="Kim K.H."/>
            <person name="Pangilinan J."/>
            <person name="Lipzen A."/>
            <person name="Riley R."/>
            <person name="Grigoriev I.V."/>
            <person name="Spatafora J.W."/>
            <person name="Choi I.-G."/>
        </authorList>
    </citation>
    <scope>NUCLEOTIDE SEQUENCE [LARGE SCALE GENOMIC DNA]</scope>
    <source>
        <strain evidence="3 4">KUC8140</strain>
    </source>
</reference>
<dbReference type="InParanoid" id="A0A0H2RTQ1"/>
<dbReference type="EMBL" id="KQ085932">
    <property type="protein sequence ID" value="KLO15229.1"/>
    <property type="molecule type" value="Genomic_DNA"/>
</dbReference>
<protein>
    <submittedName>
        <fullName evidence="3">ADP-ribosylation</fullName>
    </submittedName>
</protein>
<organism evidence="3 4">
    <name type="scientific">Schizopora paradoxa</name>
    <dbReference type="NCBI Taxonomy" id="27342"/>
    <lineage>
        <taxon>Eukaryota</taxon>
        <taxon>Fungi</taxon>
        <taxon>Dikarya</taxon>
        <taxon>Basidiomycota</taxon>
        <taxon>Agaricomycotina</taxon>
        <taxon>Agaricomycetes</taxon>
        <taxon>Hymenochaetales</taxon>
        <taxon>Schizoporaceae</taxon>
        <taxon>Schizopora</taxon>
    </lineage>
</organism>
<evidence type="ECO:0000259" key="2">
    <source>
        <dbReference type="Pfam" id="PF00644"/>
    </source>
</evidence>
<accession>A0A0H2RTQ1</accession>
<evidence type="ECO:0000256" key="1">
    <source>
        <dbReference type="SAM" id="MobiDB-lite"/>
    </source>
</evidence>
<dbReference type="PANTHER" id="PTHR31681">
    <property type="entry name" value="C2H2-LIKE ZINC FINGER PROTEIN"/>
    <property type="match status" value="1"/>
</dbReference>
<keyword evidence="4" id="KW-1185">Reference proteome</keyword>
<dbReference type="STRING" id="27342.A0A0H2RTQ1"/>